<dbReference type="RefSeq" id="WP_301702817.1">
    <property type="nucleotide sequence ID" value="NZ_JAUJYW010000015.1"/>
</dbReference>
<sequence length="139" mass="16285">MRNKILIVTIFIAMCFYSSLSFSKNTNSTVSDNDYHSILEIPQDLQDFFEMADACESWVSFFDSRLDEITYHFVVGSVKDNCSNIESKLTTMKNKYKNNKDYSERLTVYDDTVFIYKEYEIKKNGVEEKLHESKTDSSK</sequence>
<proteinExistence type="predicted"/>
<dbReference type="Proteomes" id="UP001174867">
    <property type="component" value="Unassembled WGS sequence"/>
</dbReference>
<name>A0ABT8Q1M0_9ENTR</name>
<organism evidence="1 2">
    <name type="scientific">Citrobacter enshiensis</name>
    <dbReference type="NCBI Taxonomy" id="2971264"/>
    <lineage>
        <taxon>Bacteria</taxon>
        <taxon>Pseudomonadati</taxon>
        <taxon>Pseudomonadota</taxon>
        <taxon>Gammaproteobacteria</taxon>
        <taxon>Enterobacterales</taxon>
        <taxon>Enterobacteriaceae</taxon>
        <taxon>Citrobacter</taxon>
    </lineage>
</organism>
<dbReference type="EMBL" id="JAUJYW010000015">
    <property type="protein sequence ID" value="MDN8602163.1"/>
    <property type="molecule type" value="Genomic_DNA"/>
</dbReference>
<protein>
    <submittedName>
        <fullName evidence="1">Uncharacterized protein</fullName>
    </submittedName>
</protein>
<comment type="caution">
    <text evidence="1">The sequence shown here is derived from an EMBL/GenBank/DDBJ whole genome shotgun (WGS) entry which is preliminary data.</text>
</comment>
<evidence type="ECO:0000313" key="1">
    <source>
        <dbReference type="EMBL" id="MDN8602163.1"/>
    </source>
</evidence>
<evidence type="ECO:0000313" key="2">
    <source>
        <dbReference type="Proteomes" id="UP001174867"/>
    </source>
</evidence>
<reference evidence="1 2" key="1">
    <citation type="submission" date="2023-07" db="EMBL/GenBank/DDBJ databases">
        <title>Citrobacter selenititolerans sp. nov., isolated from seleniferous soil.</title>
        <authorList>
            <person name="Zhang S."/>
            <person name="Li K."/>
            <person name="Peng J."/>
            <person name="Wang H."/>
            <person name="Sun J."/>
            <person name="Guo Y."/>
        </authorList>
    </citation>
    <scope>NUCLEOTIDE SEQUENCE [LARGE SCALE GENOMIC DNA]</scope>
    <source>
        <strain evidence="1 2">S2-9</strain>
    </source>
</reference>
<accession>A0ABT8Q1M0</accession>
<gene>
    <name evidence="1" type="ORF">Q0A17_22575</name>
</gene>
<keyword evidence="2" id="KW-1185">Reference proteome</keyword>